<dbReference type="Pfam" id="PF12158">
    <property type="entry name" value="DUF3592"/>
    <property type="match status" value="1"/>
</dbReference>
<name>A0A1H6IXE8_RUMFL</name>
<evidence type="ECO:0000256" key="1">
    <source>
        <dbReference type="SAM" id="Phobius"/>
    </source>
</evidence>
<accession>A0A1H6IXE8</accession>
<gene>
    <name evidence="3" type="ORF">SAMN02910265_01139</name>
</gene>
<dbReference type="RefSeq" id="WP_074715182.1">
    <property type="nucleotide sequence ID" value="NZ_FNWV01000003.1"/>
</dbReference>
<evidence type="ECO:0000313" key="4">
    <source>
        <dbReference type="Proteomes" id="UP000183190"/>
    </source>
</evidence>
<evidence type="ECO:0000259" key="2">
    <source>
        <dbReference type="Pfam" id="PF12158"/>
    </source>
</evidence>
<dbReference type="Proteomes" id="UP000183190">
    <property type="component" value="Unassembled WGS sequence"/>
</dbReference>
<keyword evidence="1" id="KW-0812">Transmembrane</keyword>
<dbReference type="AlphaFoldDB" id="A0A1H6IXE8"/>
<keyword evidence="1" id="KW-1133">Transmembrane helix</keyword>
<feature type="transmembrane region" description="Helical" evidence="1">
    <location>
        <begin position="6"/>
        <end position="23"/>
    </location>
</feature>
<feature type="domain" description="DUF3592" evidence="2">
    <location>
        <begin position="32"/>
        <end position="107"/>
    </location>
</feature>
<reference evidence="3 4" key="1">
    <citation type="submission" date="2016-10" db="EMBL/GenBank/DDBJ databases">
        <authorList>
            <person name="de Groot N.N."/>
        </authorList>
    </citation>
    <scope>NUCLEOTIDE SEQUENCE [LARGE SCALE GENOMIC DNA]</scope>
    <source>
        <strain evidence="3 4">YAD2003</strain>
    </source>
</reference>
<keyword evidence="1" id="KW-0472">Membrane</keyword>
<sequence length="143" mass="16117">MGYVIYFSVIAVIAVIGILLYNYNKKTYTLCVEAVITNCDVRIKNSDSSSHESNKIYYYTCEYYYEGQQYIYKYTQSGSFQYSFAIGQRIDIYIDPNKPDKAILDHSSDKVGLIVLLSILGALTLAGIAVLVLTKIYSKIGLV</sequence>
<organism evidence="3 4">
    <name type="scientific">Ruminococcus flavefaciens</name>
    <dbReference type="NCBI Taxonomy" id="1265"/>
    <lineage>
        <taxon>Bacteria</taxon>
        <taxon>Bacillati</taxon>
        <taxon>Bacillota</taxon>
        <taxon>Clostridia</taxon>
        <taxon>Eubacteriales</taxon>
        <taxon>Oscillospiraceae</taxon>
        <taxon>Ruminococcus</taxon>
    </lineage>
</organism>
<dbReference type="OrthoDB" id="9840520at2"/>
<proteinExistence type="predicted"/>
<feature type="transmembrane region" description="Helical" evidence="1">
    <location>
        <begin position="111"/>
        <end position="133"/>
    </location>
</feature>
<dbReference type="EMBL" id="FNWV01000003">
    <property type="protein sequence ID" value="SEH51306.1"/>
    <property type="molecule type" value="Genomic_DNA"/>
</dbReference>
<protein>
    <recommendedName>
        <fullName evidence="2">DUF3592 domain-containing protein</fullName>
    </recommendedName>
</protein>
<dbReference type="InterPro" id="IPR021994">
    <property type="entry name" value="DUF3592"/>
</dbReference>
<evidence type="ECO:0000313" key="3">
    <source>
        <dbReference type="EMBL" id="SEH51306.1"/>
    </source>
</evidence>